<gene>
    <name evidence="9" type="ORF">OUZ56_032342</name>
</gene>
<dbReference type="Proteomes" id="UP001234178">
    <property type="component" value="Unassembled WGS sequence"/>
</dbReference>
<evidence type="ECO:0000256" key="7">
    <source>
        <dbReference type="SAM" id="MobiDB-lite"/>
    </source>
</evidence>
<keyword evidence="3 8" id="KW-0812">Transmembrane</keyword>
<evidence type="ECO:0000256" key="1">
    <source>
        <dbReference type="ARBA" id="ARBA00022475"/>
    </source>
</evidence>
<proteinExistence type="inferred from homology"/>
<feature type="transmembrane region" description="Helical" evidence="8">
    <location>
        <begin position="311"/>
        <end position="328"/>
    </location>
</feature>
<evidence type="ECO:0000256" key="8">
    <source>
        <dbReference type="SAM" id="Phobius"/>
    </source>
</evidence>
<evidence type="ECO:0008006" key="11">
    <source>
        <dbReference type="Google" id="ProtNLM"/>
    </source>
</evidence>
<name>A0ABR0B8M6_9CRUS</name>
<keyword evidence="6 8" id="KW-0472">Membrane</keyword>
<dbReference type="PROSITE" id="PS00855">
    <property type="entry name" value="SPASE_II"/>
    <property type="match status" value="1"/>
</dbReference>
<keyword evidence="5 8" id="KW-1133">Transmembrane helix</keyword>
<dbReference type="HAMAP" id="MF_00161">
    <property type="entry name" value="LspA"/>
    <property type="match status" value="1"/>
</dbReference>
<feature type="compositionally biased region" description="Low complexity" evidence="7">
    <location>
        <begin position="172"/>
        <end position="190"/>
    </location>
</feature>
<dbReference type="NCBIfam" id="TIGR00077">
    <property type="entry name" value="lspA"/>
    <property type="match status" value="1"/>
</dbReference>
<feature type="transmembrane region" description="Helical" evidence="8">
    <location>
        <begin position="392"/>
        <end position="411"/>
    </location>
</feature>
<organism evidence="9 10">
    <name type="scientific">Daphnia magna</name>
    <dbReference type="NCBI Taxonomy" id="35525"/>
    <lineage>
        <taxon>Eukaryota</taxon>
        <taxon>Metazoa</taxon>
        <taxon>Ecdysozoa</taxon>
        <taxon>Arthropoda</taxon>
        <taxon>Crustacea</taxon>
        <taxon>Branchiopoda</taxon>
        <taxon>Diplostraca</taxon>
        <taxon>Cladocera</taxon>
        <taxon>Anomopoda</taxon>
        <taxon>Daphniidae</taxon>
        <taxon>Daphnia</taxon>
    </lineage>
</organism>
<feature type="region of interest" description="Disordered" evidence="7">
    <location>
        <begin position="135"/>
        <end position="207"/>
    </location>
</feature>
<keyword evidence="2" id="KW-0645">Protease</keyword>
<evidence type="ECO:0000256" key="6">
    <source>
        <dbReference type="ARBA" id="ARBA00023136"/>
    </source>
</evidence>
<dbReference type="PANTHER" id="PTHR33695:SF1">
    <property type="entry name" value="LIPOPROTEIN SIGNAL PEPTIDASE"/>
    <property type="match status" value="1"/>
</dbReference>
<keyword evidence="1" id="KW-1003">Cell membrane</keyword>
<evidence type="ECO:0000256" key="4">
    <source>
        <dbReference type="ARBA" id="ARBA00022801"/>
    </source>
</evidence>
<evidence type="ECO:0000313" key="10">
    <source>
        <dbReference type="Proteomes" id="UP001234178"/>
    </source>
</evidence>
<dbReference type="InterPro" id="IPR001872">
    <property type="entry name" value="Peptidase_A8"/>
</dbReference>
<evidence type="ECO:0000256" key="3">
    <source>
        <dbReference type="ARBA" id="ARBA00022692"/>
    </source>
</evidence>
<keyword evidence="10" id="KW-1185">Reference proteome</keyword>
<protein>
    <recommendedName>
        <fullName evidence="11">Signal peptidase II</fullName>
    </recommendedName>
</protein>
<evidence type="ECO:0000313" key="9">
    <source>
        <dbReference type="EMBL" id="KAK4044936.1"/>
    </source>
</evidence>
<comment type="caution">
    <text evidence="9">The sequence shown here is derived from an EMBL/GenBank/DDBJ whole genome shotgun (WGS) entry which is preliminary data.</text>
</comment>
<sequence>MEAEALSARRWGRDDDGAVLGVVGRFKGACLMAVECIDATPLQCRTEARMEAGREGGDGRLFGGADGVGGQTGLYAVRREPVIEDRIDAAGARKGVFRREVGAAIRVSHPGDASRLARNGERSAVRRRRLEYNARSPVAVSRPRGASPELFWGRGPPRTPMSEQETEKKDATPTATAPAEAESSEASTESVQDTPKADAVVEEAKAEKAPPAVEEELVIAPDVPRLGRPLFSAMVAPFQPLPGAPSAFFLVLIATGTFVSDIATKIWAEKTLESGDHFTVFENSLQFAMAHNYGGAFGLLGTASEAIRRPFFLLVSVAAIAFIGALYRKLTPKQVALKWGLPLVLGGALGNVFDRIRYGFVIDFIDYRADWVRKMNEFLVKYSKSTAVTDHWPTFNIADVAICIGVILMAIDMFTARRGEAYTPAPLRVPVDELLTTPPSDTSH</sequence>
<dbReference type="PRINTS" id="PR00781">
    <property type="entry name" value="LIPOSIGPTASE"/>
</dbReference>
<dbReference type="Pfam" id="PF01252">
    <property type="entry name" value="Peptidase_A8"/>
    <property type="match status" value="1"/>
</dbReference>
<dbReference type="PANTHER" id="PTHR33695">
    <property type="entry name" value="LIPOPROTEIN SIGNAL PEPTIDASE"/>
    <property type="match status" value="1"/>
</dbReference>
<keyword evidence="4" id="KW-0378">Hydrolase</keyword>
<dbReference type="EMBL" id="JAOYFB010000041">
    <property type="protein sequence ID" value="KAK4044936.1"/>
    <property type="molecule type" value="Genomic_DNA"/>
</dbReference>
<accession>A0ABR0B8M6</accession>
<evidence type="ECO:0000256" key="5">
    <source>
        <dbReference type="ARBA" id="ARBA00022989"/>
    </source>
</evidence>
<reference evidence="9 10" key="1">
    <citation type="journal article" date="2023" name="Nucleic Acids Res.">
        <title>The hologenome of Daphnia magna reveals possible DNA methylation and microbiome-mediated evolution of the host genome.</title>
        <authorList>
            <person name="Chaturvedi A."/>
            <person name="Li X."/>
            <person name="Dhandapani V."/>
            <person name="Marshall H."/>
            <person name="Kissane S."/>
            <person name="Cuenca-Cambronero M."/>
            <person name="Asole G."/>
            <person name="Calvet F."/>
            <person name="Ruiz-Romero M."/>
            <person name="Marangio P."/>
            <person name="Guigo R."/>
            <person name="Rago D."/>
            <person name="Mirbahai L."/>
            <person name="Eastwood N."/>
            <person name="Colbourne J.K."/>
            <person name="Zhou J."/>
            <person name="Mallon E."/>
            <person name="Orsini L."/>
        </authorList>
    </citation>
    <scope>NUCLEOTIDE SEQUENCE [LARGE SCALE GENOMIC DNA]</scope>
    <source>
        <strain evidence="9">LRV0_1</strain>
    </source>
</reference>
<evidence type="ECO:0000256" key="2">
    <source>
        <dbReference type="ARBA" id="ARBA00022670"/>
    </source>
</evidence>